<dbReference type="Gene3D" id="3.40.50.620">
    <property type="entry name" value="HUPs"/>
    <property type="match status" value="1"/>
</dbReference>
<dbReference type="InterPro" id="IPR004821">
    <property type="entry name" value="Cyt_trans-like"/>
</dbReference>
<evidence type="ECO:0000259" key="3">
    <source>
        <dbReference type="Pfam" id="PF01467"/>
    </source>
</evidence>
<dbReference type="Proteomes" id="UP001339883">
    <property type="component" value="Unassembled WGS sequence"/>
</dbReference>
<dbReference type="GO" id="GO:0016779">
    <property type="term" value="F:nucleotidyltransferase activity"/>
    <property type="evidence" value="ECO:0007669"/>
    <property type="project" value="UniProtKB-KW"/>
</dbReference>
<dbReference type="SUPFAM" id="SSF52374">
    <property type="entry name" value="Nucleotidylyl transferase"/>
    <property type="match status" value="1"/>
</dbReference>
<evidence type="ECO:0000313" key="4">
    <source>
        <dbReference type="EMBL" id="MEB5475869.1"/>
    </source>
</evidence>
<gene>
    <name evidence="4" type="ORF">I2F25_02145</name>
</gene>
<accession>A0ABU6DPV2</accession>
<dbReference type="NCBIfam" id="TIGR00125">
    <property type="entry name" value="cyt_tran_rel"/>
    <property type="match status" value="1"/>
</dbReference>
<feature type="domain" description="Cytidyltransferase-like" evidence="3">
    <location>
        <begin position="8"/>
        <end position="60"/>
    </location>
</feature>
<organism evidence="4 5">
    <name type="scientific">Acinetobacter pollinis</name>
    <dbReference type="NCBI Taxonomy" id="2605270"/>
    <lineage>
        <taxon>Bacteria</taxon>
        <taxon>Pseudomonadati</taxon>
        <taxon>Pseudomonadota</taxon>
        <taxon>Gammaproteobacteria</taxon>
        <taxon>Moraxellales</taxon>
        <taxon>Moraxellaceae</taxon>
        <taxon>Acinetobacter</taxon>
    </lineage>
</organism>
<evidence type="ECO:0000256" key="1">
    <source>
        <dbReference type="ARBA" id="ARBA00022679"/>
    </source>
</evidence>
<dbReference type="NCBIfam" id="NF010365">
    <property type="entry name" value="PRK13793.1"/>
    <property type="match status" value="1"/>
</dbReference>
<protein>
    <submittedName>
        <fullName evidence="4">Nicotinate-nicotinamide nucleotide adenylyltransferase</fullName>
    </submittedName>
</protein>
<comment type="caution">
    <text evidence="4">The sequence shown here is derived from an EMBL/GenBank/DDBJ whole genome shotgun (WGS) entry which is preliminary data.</text>
</comment>
<keyword evidence="2 4" id="KW-0548">Nucleotidyltransferase</keyword>
<evidence type="ECO:0000256" key="2">
    <source>
        <dbReference type="ARBA" id="ARBA00022695"/>
    </source>
</evidence>
<dbReference type="PANTHER" id="PTHR21342">
    <property type="entry name" value="PHOSPHOPANTETHEINE ADENYLYLTRANSFERASE"/>
    <property type="match status" value="1"/>
</dbReference>
<evidence type="ECO:0000313" key="5">
    <source>
        <dbReference type="Proteomes" id="UP001339883"/>
    </source>
</evidence>
<name>A0ABU6DPV2_9GAMM</name>
<keyword evidence="5" id="KW-1185">Reference proteome</keyword>
<dbReference type="InterPro" id="IPR014729">
    <property type="entry name" value="Rossmann-like_a/b/a_fold"/>
</dbReference>
<dbReference type="Pfam" id="PF01467">
    <property type="entry name" value="CTP_transf_like"/>
    <property type="match status" value="1"/>
</dbReference>
<keyword evidence="1" id="KW-0808">Transferase</keyword>
<dbReference type="EMBL" id="VTDN01000002">
    <property type="protein sequence ID" value="MEB5475869.1"/>
    <property type="molecule type" value="Genomic_DNA"/>
</dbReference>
<dbReference type="PANTHER" id="PTHR21342:SF0">
    <property type="entry name" value="BIFUNCTIONAL NMN ADENYLYLTRANSFERASE_NUDIX HYDROLASE"/>
    <property type="match status" value="1"/>
</dbReference>
<sequence length="188" mass="21904">MDTLDYLVFIGRFQPFHLAHMKTVELALEQSKYVIIALGSAQPERTTKNPFLVQEREQIILSNFNEEDCKRIIFVHIVDVYDDKKWVALVKEKVLEKTGVNQKIGLIGHFKDNSSYYLALFPDWKLVELDSLENALSATPIREAFYAGEIQEQYFPHGTIKFLKSFMKNPMYDTLRTQFFKDQVGKSN</sequence>
<dbReference type="RefSeq" id="WP_277094466.1">
    <property type="nucleotide sequence ID" value="NZ_VTDN01000002.1"/>
</dbReference>
<proteinExistence type="predicted"/>
<reference evidence="4 5" key="1">
    <citation type="submission" date="2019-08" db="EMBL/GenBank/DDBJ databases">
        <title>Five species of Acinetobacter isolated from floral nectar and animal pollinators.</title>
        <authorList>
            <person name="Hendry T.A."/>
        </authorList>
    </citation>
    <scope>NUCLEOTIDE SEQUENCE [LARGE SCALE GENOMIC DNA]</scope>
    <source>
        <strain evidence="4 5">MD18.27</strain>
    </source>
</reference>